<name>A0A387B4Q8_9MICO</name>
<sequence>MGGLRVEEVPLPAAIDGSAAAVDFAATVDIRNLVEEAGYGTVDVRVTPERLLGYFTNPFEPHRLFVAREDGRVVARGLYETLADPDSPVCWLDVRVHPAHRRRGVGTAVAAQLEALARAEGRTHAIVYIVSPEGPGPRLPSPTGSGSLPADNPEVRFLRGRGYRLEQVVRASRLPLPLDAGELAVWLHAARDRTGEGYCVHRWEGVTPERFRDDMAVLLTRMSTDAPQGALDEPEDVWTAERVAEHETRTTADGAELLTSAVEHLGTGRLVGFTQLGLPADRIRPVDQFDTLVLREHRGHALGMLLKLENLAALQSRHPGRPSVLTWNADENRHMLAVNEQLGFTPMGYEGAWRLDL</sequence>
<dbReference type="InterPro" id="IPR000182">
    <property type="entry name" value="GNAT_dom"/>
</dbReference>
<dbReference type="AlphaFoldDB" id="A0A387B4Q8"/>
<dbReference type="KEGG" id="lyd:D7I47_10075"/>
<dbReference type="PANTHER" id="PTHR43877">
    <property type="entry name" value="AMINOALKYLPHOSPHONATE N-ACETYLTRANSFERASE-RELATED-RELATED"/>
    <property type="match status" value="1"/>
</dbReference>
<evidence type="ECO:0000256" key="2">
    <source>
        <dbReference type="ARBA" id="ARBA00023315"/>
    </source>
</evidence>
<dbReference type="EMBL" id="CP032630">
    <property type="protein sequence ID" value="AYF98572.1"/>
    <property type="molecule type" value="Genomic_DNA"/>
</dbReference>
<dbReference type="OrthoDB" id="4119890at2"/>
<evidence type="ECO:0000313" key="5">
    <source>
        <dbReference type="Proteomes" id="UP000278886"/>
    </source>
</evidence>
<dbReference type="Pfam" id="PF00583">
    <property type="entry name" value="Acetyltransf_1"/>
    <property type="match status" value="1"/>
</dbReference>
<dbReference type="Proteomes" id="UP000278886">
    <property type="component" value="Chromosome"/>
</dbReference>
<proteinExistence type="predicted"/>
<dbReference type="InterPro" id="IPR016181">
    <property type="entry name" value="Acyl_CoA_acyltransferase"/>
</dbReference>
<evidence type="ECO:0000313" key="4">
    <source>
        <dbReference type="EMBL" id="AYF98572.1"/>
    </source>
</evidence>
<protein>
    <submittedName>
        <fullName evidence="4">GNAT family N-acetyltransferase</fullName>
    </submittedName>
</protein>
<evidence type="ECO:0000259" key="3">
    <source>
        <dbReference type="PROSITE" id="PS51186"/>
    </source>
</evidence>
<feature type="domain" description="N-acetyltransferase" evidence="3">
    <location>
        <begin position="28"/>
        <end position="192"/>
    </location>
</feature>
<dbReference type="Gene3D" id="3.40.630.30">
    <property type="match status" value="1"/>
</dbReference>
<dbReference type="SUPFAM" id="SSF55729">
    <property type="entry name" value="Acyl-CoA N-acyltransferases (Nat)"/>
    <property type="match status" value="2"/>
</dbReference>
<keyword evidence="1 4" id="KW-0808">Transferase</keyword>
<dbReference type="PROSITE" id="PS51186">
    <property type="entry name" value="GNAT"/>
    <property type="match status" value="1"/>
</dbReference>
<gene>
    <name evidence="4" type="ORF">D7I47_10075</name>
</gene>
<dbReference type="InterPro" id="IPR050832">
    <property type="entry name" value="Bact_Acetyltransf"/>
</dbReference>
<keyword evidence="2" id="KW-0012">Acyltransferase</keyword>
<accession>A0A387B4Q8</accession>
<keyword evidence="5" id="KW-1185">Reference proteome</keyword>
<organism evidence="4 5">
    <name type="scientific">Protaetiibacter intestinalis</name>
    <dbReference type="NCBI Taxonomy" id="2419774"/>
    <lineage>
        <taxon>Bacteria</taxon>
        <taxon>Bacillati</taxon>
        <taxon>Actinomycetota</taxon>
        <taxon>Actinomycetes</taxon>
        <taxon>Micrococcales</taxon>
        <taxon>Microbacteriaceae</taxon>
        <taxon>Protaetiibacter</taxon>
    </lineage>
</organism>
<dbReference type="CDD" id="cd04301">
    <property type="entry name" value="NAT_SF"/>
    <property type="match status" value="1"/>
</dbReference>
<dbReference type="RefSeq" id="WP_120762919.1">
    <property type="nucleotide sequence ID" value="NZ_CP032630.1"/>
</dbReference>
<evidence type="ECO:0000256" key="1">
    <source>
        <dbReference type="ARBA" id="ARBA00022679"/>
    </source>
</evidence>
<dbReference type="GO" id="GO:0016747">
    <property type="term" value="F:acyltransferase activity, transferring groups other than amino-acyl groups"/>
    <property type="evidence" value="ECO:0007669"/>
    <property type="project" value="InterPro"/>
</dbReference>
<reference evidence="5" key="1">
    <citation type="submission" date="2018-09" db="EMBL/GenBank/DDBJ databases">
        <title>Genome sequencing of strain 2DFWR-13.</title>
        <authorList>
            <person name="Heo J."/>
            <person name="Kim S.-J."/>
            <person name="Kwon S.-W."/>
        </authorList>
    </citation>
    <scope>NUCLEOTIDE SEQUENCE [LARGE SCALE GENOMIC DNA]</scope>
    <source>
        <strain evidence="5">2DFWR-13</strain>
    </source>
</reference>